<proteinExistence type="predicted"/>
<dbReference type="EMBL" id="GBRH01233182">
    <property type="protein sequence ID" value="JAD64713.1"/>
    <property type="molecule type" value="Transcribed_RNA"/>
</dbReference>
<evidence type="ECO:0000313" key="1">
    <source>
        <dbReference type="EMBL" id="JAD64713.1"/>
    </source>
</evidence>
<dbReference type="AlphaFoldDB" id="A0A0A9BRH2"/>
<reference evidence="1" key="1">
    <citation type="submission" date="2014-09" db="EMBL/GenBank/DDBJ databases">
        <authorList>
            <person name="Magalhaes I.L.F."/>
            <person name="Oliveira U."/>
            <person name="Santos F.R."/>
            <person name="Vidigal T.H.D.A."/>
            <person name="Brescovit A.D."/>
            <person name="Santos A.J."/>
        </authorList>
    </citation>
    <scope>NUCLEOTIDE SEQUENCE</scope>
    <source>
        <tissue evidence="1">Shoot tissue taken approximately 20 cm above the soil surface</tissue>
    </source>
</reference>
<accession>A0A0A9BRH2</accession>
<organism evidence="1">
    <name type="scientific">Arundo donax</name>
    <name type="common">Giant reed</name>
    <name type="synonym">Donax arundinaceus</name>
    <dbReference type="NCBI Taxonomy" id="35708"/>
    <lineage>
        <taxon>Eukaryota</taxon>
        <taxon>Viridiplantae</taxon>
        <taxon>Streptophyta</taxon>
        <taxon>Embryophyta</taxon>
        <taxon>Tracheophyta</taxon>
        <taxon>Spermatophyta</taxon>
        <taxon>Magnoliopsida</taxon>
        <taxon>Liliopsida</taxon>
        <taxon>Poales</taxon>
        <taxon>Poaceae</taxon>
        <taxon>PACMAD clade</taxon>
        <taxon>Arundinoideae</taxon>
        <taxon>Arundineae</taxon>
        <taxon>Arundo</taxon>
    </lineage>
</organism>
<protein>
    <submittedName>
        <fullName evidence="1">Uncharacterized protein</fullName>
    </submittedName>
</protein>
<name>A0A0A9BRH2_ARUDO</name>
<sequence>MELINLAPTGGCSHGHRCRATIWQHQTRAAAYVICDYSYVCHL</sequence>
<reference evidence="1" key="2">
    <citation type="journal article" date="2015" name="Data Brief">
        <title>Shoot transcriptome of the giant reed, Arundo donax.</title>
        <authorList>
            <person name="Barrero R.A."/>
            <person name="Guerrero F.D."/>
            <person name="Moolhuijzen P."/>
            <person name="Goolsby J.A."/>
            <person name="Tidwell J."/>
            <person name="Bellgard S.E."/>
            <person name="Bellgard M.I."/>
        </authorList>
    </citation>
    <scope>NUCLEOTIDE SEQUENCE</scope>
    <source>
        <tissue evidence="1">Shoot tissue taken approximately 20 cm above the soil surface</tissue>
    </source>
</reference>